<dbReference type="PANTHER" id="PTHR20958:SF10">
    <property type="entry name" value="GH05617P-RELATED"/>
    <property type="match status" value="1"/>
</dbReference>
<name>A0A0A1X095_ZEUCU</name>
<dbReference type="AlphaFoldDB" id="A0A0A1X095"/>
<evidence type="ECO:0000313" key="2">
    <source>
        <dbReference type="EMBL" id="JAD04537.1"/>
    </source>
</evidence>
<keyword evidence="2" id="KW-0808">Transferase</keyword>
<dbReference type="PANTHER" id="PTHR20958">
    <property type="entry name" value="GLYCINE N-ACYLTRANSFERASE-LIKE PROTEIN"/>
    <property type="match status" value="1"/>
</dbReference>
<proteinExistence type="predicted"/>
<dbReference type="SUPFAM" id="SSF55729">
    <property type="entry name" value="Acyl-CoA N-acyltransferases (Nat)"/>
    <property type="match status" value="1"/>
</dbReference>
<dbReference type="Pfam" id="PF18713">
    <property type="entry name" value="DUF5645"/>
    <property type="match status" value="1"/>
</dbReference>
<reference evidence="2" key="1">
    <citation type="submission" date="2014-11" db="EMBL/GenBank/DDBJ databases">
        <authorList>
            <person name="Geib S."/>
        </authorList>
    </citation>
    <scope>NUCLEOTIDE SEQUENCE</scope>
</reference>
<dbReference type="InterPro" id="IPR041506">
    <property type="entry name" value="DUF5645"/>
</dbReference>
<dbReference type="Gene3D" id="3.40.630.30">
    <property type="match status" value="2"/>
</dbReference>
<evidence type="ECO:0000259" key="1">
    <source>
        <dbReference type="PROSITE" id="PS51186"/>
    </source>
</evidence>
<dbReference type="GO" id="GO:0016747">
    <property type="term" value="F:acyltransferase activity, transferring groups other than amino-acyl groups"/>
    <property type="evidence" value="ECO:0007669"/>
    <property type="project" value="InterPro"/>
</dbReference>
<sequence>MANALVDIPQAEWSELRELYVGQKKLASAYNTLQCLIDWKTQDDELEINIYSLNGDWRSDGTFVAIKKKPVTYVFINTLSDNQERLLTALRTLKNKEPLLVFGYPERLMPTVEQYFVDRGGKKEDFISDGTAWYHIDREKATQFTVDVPEGFTLRRVQPKNAEQVNSVWPHRMPNTVLFVERMIRNADSVGVYDASDNLVAWCLRLPIGSLGLLQVLESHKRMGFGSLVVRSISKLIASKGLEVTAPVVFQNVASRSMFEKLGFKVIDNVYWSPLPEAK</sequence>
<dbReference type="PROSITE" id="PS51186">
    <property type="entry name" value="GNAT"/>
    <property type="match status" value="1"/>
</dbReference>
<dbReference type="InterPro" id="IPR013653">
    <property type="entry name" value="GCN5-like_dom"/>
</dbReference>
<feature type="domain" description="N-acetyltransferase" evidence="1">
    <location>
        <begin position="152"/>
        <end position="279"/>
    </location>
</feature>
<organism evidence="2">
    <name type="scientific">Zeugodacus cucurbitae</name>
    <name type="common">Melon fruit fly</name>
    <name type="synonym">Bactrocera cucurbitae</name>
    <dbReference type="NCBI Taxonomy" id="28588"/>
    <lineage>
        <taxon>Eukaryota</taxon>
        <taxon>Metazoa</taxon>
        <taxon>Ecdysozoa</taxon>
        <taxon>Arthropoda</taxon>
        <taxon>Hexapoda</taxon>
        <taxon>Insecta</taxon>
        <taxon>Pterygota</taxon>
        <taxon>Neoptera</taxon>
        <taxon>Endopterygota</taxon>
        <taxon>Diptera</taxon>
        <taxon>Brachycera</taxon>
        <taxon>Muscomorpha</taxon>
        <taxon>Tephritoidea</taxon>
        <taxon>Tephritidae</taxon>
        <taxon>Zeugodacus</taxon>
        <taxon>Zeugodacus</taxon>
    </lineage>
</organism>
<dbReference type="InterPro" id="IPR000182">
    <property type="entry name" value="GNAT_dom"/>
</dbReference>
<dbReference type="Pfam" id="PF08445">
    <property type="entry name" value="FR47"/>
    <property type="match status" value="1"/>
</dbReference>
<accession>A0A0A1X095</accession>
<dbReference type="InterPro" id="IPR016181">
    <property type="entry name" value="Acyl_CoA_acyltransferase"/>
</dbReference>
<reference evidence="2" key="2">
    <citation type="journal article" date="2015" name="Gigascience">
        <title>Reconstructing a comprehensive transcriptome assembly of a white-pupal translocated strain of the pest fruit fly Bactrocera cucurbitae.</title>
        <authorList>
            <person name="Sim S.B."/>
            <person name="Calla B."/>
            <person name="Hall B."/>
            <person name="DeRego T."/>
            <person name="Geib S.M."/>
        </authorList>
    </citation>
    <scope>NUCLEOTIDE SEQUENCE</scope>
</reference>
<dbReference type="EMBL" id="GBXI01009755">
    <property type="protein sequence ID" value="JAD04537.1"/>
    <property type="molecule type" value="Transcribed_RNA"/>
</dbReference>
<gene>
    <name evidence="2" type="primary">GLYATL3</name>
    <name evidence="2" type="ORF">g.10269</name>
</gene>
<dbReference type="InterPro" id="IPR053225">
    <property type="entry name" value="Acyl-CoA_N-acyltransferase"/>
</dbReference>
<protein>
    <submittedName>
        <fullName evidence="2">Glycine N-acyltransferase-like protein 3</fullName>
    </submittedName>
</protein>
<keyword evidence="2" id="KW-0012">Acyltransferase</keyword>
<dbReference type="OrthoDB" id="7305308at2759"/>